<dbReference type="Pfam" id="PF00512">
    <property type="entry name" value="HisKA"/>
    <property type="match status" value="1"/>
</dbReference>
<keyword evidence="9" id="KW-0418">Kinase</keyword>
<keyword evidence="13 16" id="KW-0472">Membrane</keyword>
<evidence type="ECO:0000256" key="2">
    <source>
        <dbReference type="ARBA" id="ARBA00004651"/>
    </source>
</evidence>
<evidence type="ECO:0000256" key="13">
    <source>
        <dbReference type="ARBA" id="ARBA00023136"/>
    </source>
</evidence>
<dbReference type="SMART" id="SM00388">
    <property type="entry name" value="HisKA"/>
    <property type="match status" value="1"/>
</dbReference>
<dbReference type="InterPro" id="IPR011006">
    <property type="entry name" value="CheY-like_superfamily"/>
</dbReference>
<feature type="transmembrane region" description="Helical" evidence="16">
    <location>
        <begin position="12"/>
        <end position="36"/>
    </location>
</feature>
<dbReference type="CDD" id="cd17546">
    <property type="entry name" value="REC_hyHK_CKI1_RcsC-like"/>
    <property type="match status" value="1"/>
</dbReference>
<feature type="domain" description="Response regulatory" evidence="18">
    <location>
        <begin position="669"/>
        <end position="792"/>
    </location>
</feature>
<evidence type="ECO:0000313" key="22">
    <source>
        <dbReference type="Proteomes" id="UP001589813"/>
    </source>
</evidence>
<dbReference type="CDD" id="cd00082">
    <property type="entry name" value="HisKA"/>
    <property type="match status" value="1"/>
</dbReference>
<evidence type="ECO:0000256" key="15">
    <source>
        <dbReference type="PROSITE-ProRule" id="PRU00169"/>
    </source>
</evidence>
<reference evidence="21 22" key="1">
    <citation type="submission" date="2024-09" db="EMBL/GenBank/DDBJ databases">
        <authorList>
            <person name="Sun Q."/>
            <person name="Mori K."/>
        </authorList>
    </citation>
    <scope>NUCLEOTIDE SEQUENCE [LARGE SCALE GENOMIC DNA]</scope>
    <source>
        <strain evidence="21 22">KCTC 23315</strain>
    </source>
</reference>
<dbReference type="InterPro" id="IPR004358">
    <property type="entry name" value="Sig_transdc_His_kin-like_C"/>
</dbReference>
<evidence type="ECO:0000256" key="10">
    <source>
        <dbReference type="ARBA" id="ARBA00022840"/>
    </source>
</evidence>
<dbReference type="SMART" id="SM00387">
    <property type="entry name" value="HATPase_c"/>
    <property type="match status" value="1"/>
</dbReference>
<evidence type="ECO:0000256" key="16">
    <source>
        <dbReference type="SAM" id="Phobius"/>
    </source>
</evidence>
<dbReference type="Proteomes" id="UP001589813">
    <property type="component" value="Unassembled WGS sequence"/>
</dbReference>
<proteinExistence type="predicted"/>
<gene>
    <name evidence="21" type="ORF">ACFFJP_13630</name>
</gene>
<keyword evidence="5 15" id="KW-0597">Phosphoprotein</keyword>
<keyword evidence="7 16" id="KW-0812">Transmembrane</keyword>
<keyword evidence="6" id="KW-0808">Transferase</keyword>
<dbReference type="PROSITE" id="PS50885">
    <property type="entry name" value="HAMP"/>
    <property type="match status" value="1"/>
</dbReference>
<dbReference type="Pfam" id="PF02518">
    <property type="entry name" value="HATPase_c"/>
    <property type="match status" value="1"/>
</dbReference>
<evidence type="ECO:0000256" key="12">
    <source>
        <dbReference type="ARBA" id="ARBA00023012"/>
    </source>
</evidence>
<evidence type="ECO:0000256" key="5">
    <source>
        <dbReference type="ARBA" id="ARBA00022553"/>
    </source>
</evidence>
<evidence type="ECO:0000259" key="18">
    <source>
        <dbReference type="PROSITE" id="PS50110"/>
    </source>
</evidence>
<comment type="caution">
    <text evidence="21">The sequence shown here is derived from an EMBL/GenBank/DDBJ whole genome shotgun (WGS) entry which is preliminary data.</text>
</comment>
<keyword evidence="4" id="KW-1003">Cell membrane</keyword>
<dbReference type="PANTHER" id="PTHR45339">
    <property type="entry name" value="HYBRID SIGNAL TRANSDUCTION HISTIDINE KINASE J"/>
    <property type="match status" value="1"/>
</dbReference>
<dbReference type="Pfam" id="PF00672">
    <property type="entry name" value="HAMP"/>
    <property type="match status" value="1"/>
</dbReference>
<dbReference type="InterPro" id="IPR003661">
    <property type="entry name" value="HisK_dim/P_dom"/>
</dbReference>
<dbReference type="PRINTS" id="PR00344">
    <property type="entry name" value="BCTRLSENSOR"/>
</dbReference>
<dbReference type="PROSITE" id="PS50894">
    <property type="entry name" value="HPT"/>
    <property type="match status" value="1"/>
</dbReference>
<evidence type="ECO:0000259" key="19">
    <source>
        <dbReference type="PROSITE" id="PS50885"/>
    </source>
</evidence>
<feature type="domain" description="HPt" evidence="20">
    <location>
        <begin position="838"/>
        <end position="932"/>
    </location>
</feature>
<dbReference type="Gene3D" id="6.10.340.10">
    <property type="match status" value="1"/>
</dbReference>
<name>A0ABV6BGW4_9GAMM</name>
<dbReference type="InterPro" id="IPR001789">
    <property type="entry name" value="Sig_transdc_resp-reg_receiver"/>
</dbReference>
<dbReference type="EMBL" id="JBHLXP010000003">
    <property type="protein sequence ID" value="MFC0049333.1"/>
    <property type="molecule type" value="Genomic_DNA"/>
</dbReference>
<dbReference type="EC" id="2.7.13.3" evidence="3"/>
<dbReference type="InterPro" id="IPR036890">
    <property type="entry name" value="HATPase_C_sf"/>
</dbReference>
<comment type="subcellular location">
    <subcellularLocation>
        <location evidence="2">Cell membrane</location>
        <topology evidence="2">Multi-pass membrane protein</topology>
    </subcellularLocation>
</comment>
<dbReference type="Gene3D" id="3.30.565.10">
    <property type="entry name" value="Histidine kinase-like ATPase, C-terminal domain"/>
    <property type="match status" value="1"/>
</dbReference>
<evidence type="ECO:0000256" key="3">
    <source>
        <dbReference type="ARBA" id="ARBA00012438"/>
    </source>
</evidence>
<dbReference type="InterPro" id="IPR003660">
    <property type="entry name" value="HAMP_dom"/>
</dbReference>
<keyword evidence="22" id="KW-1185">Reference proteome</keyword>
<dbReference type="CDD" id="cd00088">
    <property type="entry name" value="HPT"/>
    <property type="match status" value="1"/>
</dbReference>
<dbReference type="SUPFAM" id="SSF47226">
    <property type="entry name" value="Histidine-containing phosphotransfer domain, HPT domain"/>
    <property type="match status" value="1"/>
</dbReference>
<evidence type="ECO:0000256" key="8">
    <source>
        <dbReference type="ARBA" id="ARBA00022741"/>
    </source>
</evidence>
<dbReference type="InterPro" id="IPR036097">
    <property type="entry name" value="HisK_dim/P_sf"/>
</dbReference>
<feature type="modified residue" description="4-aspartylphosphate" evidence="15">
    <location>
        <position position="725"/>
    </location>
</feature>
<dbReference type="GO" id="GO:0005524">
    <property type="term" value="F:ATP binding"/>
    <property type="evidence" value="ECO:0007669"/>
    <property type="project" value="UniProtKB-KW"/>
</dbReference>
<evidence type="ECO:0000256" key="9">
    <source>
        <dbReference type="ARBA" id="ARBA00022777"/>
    </source>
</evidence>
<evidence type="ECO:0000256" key="6">
    <source>
        <dbReference type="ARBA" id="ARBA00022679"/>
    </source>
</evidence>
<evidence type="ECO:0000256" key="4">
    <source>
        <dbReference type="ARBA" id="ARBA00022475"/>
    </source>
</evidence>
<dbReference type="InterPro" id="IPR005467">
    <property type="entry name" value="His_kinase_dom"/>
</dbReference>
<keyword evidence="10 21" id="KW-0067">ATP-binding</keyword>
<evidence type="ECO:0000259" key="20">
    <source>
        <dbReference type="PROSITE" id="PS50894"/>
    </source>
</evidence>
<keyword evidence="12" id="KW-0902">Two-component regulatory system</keyword>
<dbReference type="InterPro" id="IPR003594">
    <property type="entry name" value="HATPase_dom"/>
</dbReference>
<dbReference type="InterPro" id="IPR036641">
    <property type="entry name" value="HPT_dom_sf"/>
</dbReference>
<dbReference type="PROSITE" id="PS50110">
    <property type="entry name" value="RESPONSE_REGULATORY"/>
    <property type="match status" value="1"/>
</dbReference>
<dbReference type="PANTHER" id="PTHR45339:SF1">
    <property type="entry name" value="HYBRID SIGNAL TRANSDUCTION HISTIDINE KINASE J"/>
    <property type="match status" value="1"/>
</dbReference>
<dbReference type="Pfam" id="PF00072">
    <property type="entry name" value="Response_reg"/>
    <property type="match status" value="1"/>
</dbReference>
<evidence type="ECO:0000256" key="7">
    <source>
        <dbReference type="ARBA" id="ARBA00022692"/>
    </source>
</evidence>
<evidence type="ECO:0000313" key="21">
    <source>
        <dbReference type="EMBL" id="MFC0049333.1"/>
    </source>
</evidence>
<feature type="domain" description="HAMP" evidence="19">
    <location>
        <begin position="327"/>
        <end position="380"/>
    </location>
</feature>
<evidence type="ECO:0000256" key="14">
    <source>
        <dbReference type="PROSITE-ProRule" id="PRU00110"/>
    </source>
</evidence>
<dbReference type="PROSITE" id="PS50109">
    <property type="entry name" value="HIS_KIN"/>
    <property type="match status" value="1"/>
</dbReference>
<organism evidence="21 22">
    <name type="scientific">Rheinheimera tilapiae</name>
    <dbReference type="NCBI Taxonomy" id="875043"/>
    <lineage>
        <taxon>Bacteria</taxon>
        <taxon>Pseudomonadati</taxon>
        <taxon>Pseudomonadota</taxon>
        <taxon>Gammaproteobacteria</taxon>
        <taxon>Chromatiales</taxon>
        <taxon>Chromatiaceae</taxon>
        <taxon>Rheinheimera</taxon>
    </lineage>
</organism>
<feature type="domain" description="Histidine kinase" evidence="17">
    <location>
        <begin position="419"/>
        <end position="640"/>
    </location>
</feature>
<dbReference type="SUPFAM" id="SSF47384">
    <property type="entry name" value="Homodimeric domain of signal transducing histidine kinase"/>
    <property type="match status" value="1"/>
</dbReference>
<comment type="catalytic activity">
    <reaction evidence="1">
        <text>ATP + protein L-histidine = ADP + protein N-phospho-L-histidine.</text>
        <dbReference type="EC" id="2.7.13.3"/>
    </reaction>
</comment>
<dbReference type="Gene3D" id="1.20.120.160">
    <property type="entry name" value="HPT domain"/>
    <property type="match status" value="1"/>
</dbReference>
<dbReference type="Pfam" id="PF01627">
    <property type="entry name" value="Hpt"/>
    <property type="match status" value="1"/>
</dbReference>
<accession>A0ABV6BGW4</accession>
<dbReference type="InterPro" id="IPR008207">
    <property type="entry name" value="Sig_transdc_His_kin_Hpt_dom"/>
</dbReference>
<keyword evidence="8" id="KW-0547">Nucleotide-binding</keyword>
<dbReference type="RefSeq" id="WP_377244962.1">
    <property type="nucleotide sequence ID" value="NZ_JBHLXP010000003.1"/>
</dbReference>
<evidence type="ECO:0000256" key="1">
    <source>
        <dbReference type="ARBA" id="ARBA00000085"/>
    </source>
</evidence>
<sequence>MTKFAPKFIQLGIIQSIVVGFSLLMLILLVVTGLHLSGLKKFHHYFDTYQQASTLARAIATVDKEISDLQRHILTFSRADRVNNIDEIKGNHRLIIAEINRVVSESAGYNEAVPDQINKMLALVVGLEEEIENLQSQQQSRTEIIYGQLNSVYTELDSLVNEFFISNNKNGRAVAADALWLIKTDVTNFSVLSTRYFNKHESSVKSKVLSSIREAQDRLKTIQSLPGGNENKEIILRIENKLEQAKNIFNQAVQADRSYSFLINVVLAGETAEISVLSDSLRIEYLARLEELIVTTDQQISYLQKIAVVSSLLGTIFAIAIALQISRNIRRPLQSITTTFSQLASGEHVSEIPEAERSDEIGRLASAADIFRQTNVRTHQLLAQTEDFSFKLQQREIDLKLAVQKAEAANLAKSQFLANMSHELRTPMNAILGMLSLLKRTGLKPKQADYADKTSSAARLLLSILNDILDLSKAEAGKMELYLIDFNLDSLVADISDILSTYIGAKPVVLLFDIGNDVPRYLFGDPLRLQQILINLGGNAIKFTEQGSVVISVQQNVITEDKVNITFTIKDSGIGIAPENQKKIFSGFTQAEGDITRRFGGTGLGLAISKNLVELMGGTLSLQSQVGFGSVFSFSIDIPRLSASQIETFKLNQRLETQEHTAARLTGLHILLAEDNIINQQIAVEVLEAEGAKVSVANNGQEAIEYLIQHSRPEQSSHVDLILMDLQMPVMDGITATQKIRAELKLSTLPIIAMTANAMASDRDACLRAGMNDHIGKPFDAQHLIQIICQYTGQCDVANNQTVAKVDPSPAMSSEERVAPHTQDAICLQDAIARMGGNQSMYLKLLPRFMQQLDELPNRLQTLAAADDMVTFSRELHSLKGSSAMMGASAFSNEIAAIEKLLKHDPQHPDAQQLVAKAFELIAQCSADFAAVAATFAAESA</sequence>
<evidence type="ECO:0000259" key="17">
    <source>
        <dbReference type="PROSITE" id="PS50109"/>
    </source>
</evidence>
<evidence type="ECO:0000256" key="11">
    <source>
        <dbReference type="ARBA" id="ARBA00022989"/>
    </source>
</evidence>
<dbReference type="CDD" id="cd16922">
    <property type="entry name" value="HATPase_EvgS-ArcB-TorS-like"/>
    <property type="match status" value="1"/>
</dbReference>
<keyword evidence="11 16" id="KW-1133">Transmembrane helix</keyword>
<protein>
    <recommendedName>
        <fullName evidence="3">histidine kinase</fullName>
        <ecNumber evidence="3">2.7.13.3</ecNumber>
    </recommendedName>
</protein>
<dbReference type="SUPFAM" id="SSF52172">
    <property type="entry name" value="CheY-like"/>
    <property type="match status" value="1"/>
</dbReference>
<feature type="modified residue" description="Phosphohistidine" evidence="14">
    <location>
        <position position="877"/>
    </location>
</feature>
<dbReference type="Gene3D" id="1.10.287.130">
    <property type="match status" value="1"/>
</dbReference>
<dbReference type="SMART" id="SM00448">
    <property type="entry name" value="REC"/>
    <property type="match status" value="1"/>
</dbReference>
<dbReference type="SUPFAM" id="SSF55874">
    <property type="entry name" value="ATPase domain of HSP90 chaperone/DNA topoisomerase II/histidine kinase"/>
    <property type="match status" value="1"/>
</dbReference>
<dbReference type="Gene3D" id="3.40.50.2300">
    <property type="match status" value="1"/>
</dbReference>
<dbReference type="SMART" id="SM00073">
    <property type="entry name" value="HPT"/>
    <property type="match status" value="1"/>
</dbReference>
<dbReference type="SUPFAM" id="SSF158472">
    <property type="entry name" value="HAMP domain-like"/>
    <property type="match status" value="1"/>
</dbReference>